<comment type="caution">
    <text evidence="15">The sequence shown here is derived from an EMBL/GenBank/DDBJ whole genome shotgun (WGS) entry which is preliminary data.</text>
</comment>
<keyword evidence="12" id="KW-0812">Transmembrane</keyword>
<dbReference type="PANTHER" id="PTHR45528">
    <property type="entry name" value="SENSOR HISTIDINE KINASE CPXA"/>
    <property type="match status" value="1"/>
</dbReference>
<evidence type="ECO:0000256" key="9">
    <source>
        <dbReference type="ARBA" id="ARBA00022840"/>
    </source>
</evidence>
<dbReference type="InterPro" id="IPR005467">
    <property type="entry name" value="His_kinase_dom"/>
</dbReference>
<evidence type="ECO:0000259" key="13">
    <source>
        <dbReference type="PROSITE" id="PS50109"/>
    </source>
</evidence>
<keyword evidence="4" id="KW-1003">Cell membrane</keyword>
<dbReference type="PROSITE" id="PS50109">
    <property type="entry name" value="HIS_KIN"/>
    <property type="match status" value="1"/>
</dbReference>
<evidence type="ECO:0000256" key="12">
    <source>
        <dbReference type="SAM" id="Phobius"/>
    </source>
</evidence>
<dbReference type="Pfam" id="PF02518">
    <property type="entry name" value="HATPase_c"/>
    <property type="match status" value="1"/>
</dbReference>
<feature type="transmembrane region" description="Helical" evidence="12">
    <location>
        <begin position="12"/>
        <end position="33"/>
    </location>
</feature>
<dbReference type="InterPro" id="IPR003660">
    <property type="entry name" value="HAMP_dom"/>
</dbReference>
<keyword evidence="5" id="KW-0597">Phosphoprotein</keyword>
<gene>
    <name evidence="15" type="ORF">SJI18_07450</name>
</gene>
<dbReference type="SMART" id="SM00388">
    <property type="entry name" value="HisKA"/>
    <property type="match status" value="1"/>
</dbReference>
<dbReference type="RefSeq" id="WP_216246521.1">
    <property type="nucleotide sequence ID" value="NZ_JAZHFS010000005.1"/>
</dbReference>
<evidence type="ECO:0000256" key="11">
    <source>
        <dbReference type="ARBA" id="ARBA00023136"/>
    </source>
</evidence>
<keyword evidence="16" id="KW-1185">Reference proteome</keyword>
<sequence>MIKRSITTKLTIGFVLIIIISTLCIGIIGINIFRNNIFEMKEKNITLHAQKLESVLEPYIENGMDSKEYKDIVKGVSSFDNTKVWMINLKGEIRTIYENEDKVLKKNPDPQGVYSEIITSALGGKLKSMQGYNAYYDENMMSVAVPIVKGDKSIIGVIIVHSSTIDLSNSMNEFFIYLIAAVLGEVIIAGLLGFYFSKNITKPIKIINEAAMQMTEGNFKLKTNIYQKDEIGELSTSFDILSSRLEYNIRQQEKLEQMRKDFVANVSHEFRTPLTIIRGNLEGLYDGVIPMEEHHDNYYTLIKETKRLEVMVSDLLSLSKLESGKVELNLQKLDLKEILRDITRVLKPITKAKNIELELIDDGNLSPVWSDYDKLKQLLIIFIDNAIKFSHVNSKIKLAIILENINQKDTLSITITDYGIGISKEDIPFIGERFYKADKARKYSGNSTGLGISIAKHLIEILNCKLEIKSQINVGTQIKIEFLKFEDEIHL</sequence>
<keyword evidence="12" id="KW-1133">Transmembrane helix</keyword>
<evidence type="ECO:0000256" key="2">
    <source>
        <dbReference type="ARBA" id="ARBA00004651"/>
    </source>
</evidence>
<accession>A0ABU7UL52</accession>
<evidence type="ECO:0000256" key="5">
    <source>
        <dbReference type="ARBA" id="ARBA00022553"/>
    </source>
</evidence>
<feature type="domain" description="Histidine kinase" evidence="13">
    <location>
        <begin position="265"/>
        <end position="486"/>
    </location>
</feature>
<reference evidence="15 16" key="1">
    <citation type="submission" date="2023-11" db="EMBL/GenBank/DDBJ databases">
        <title>Draft genome sequence of a psychrophilic Clostridium strain from permafrost water brine.</title>
        <authorList>
            <person name="Shcherbakova V.A."/>
            <person name="Trubitsyn V.E."/>
            <person name="Zakharyuk A.G."/>
        </authorList>
    </citation>
    <scope>NUCLEOTIDE SEQUENCE [LARGE SCALE GENOMIC DNA]</scope>
    <source>
        <strain evidence="15 16">14F</strain>
    </source>
</reference>
<dbReference type="InterPro" id="IPR003661">
    <property type="entry name" value="HisK_dim/P_dom"/>
</dbReference>
<evidence type="ECO:0000256" key="3">
    <source>
        <dbReference type="ARBA" id="ARBA00012438"/>
    </source>
</evidence>
<keyword evidence="7" id="KW-0547">Nucleotide-binding</keyword>
<keyword evidence="6" id="KW-0808">Transferase</keyword>
<evidence type="ECO:0000256" key="7">
    <source>
        <dbReference type="ARBA" id="ARBA00022741"/>
    </source>
</evidence>
<organism evidence="15 16">
    <name type="scientific">Clostridium frigoriphilum</name>
    <dbReference type="NCBI Taxonomy" id="443253"/>
    <lineage>
        <taxon>Bacteria</taxon>
        <taxon>Bacillati</taxon>
        <taxon>Bacillota</taxon>
        <taxon>Clostridia</taxon>
        <taxon>Eubacteriales</taxon>
        <taxon>Clostridiaceae</taxon>
        <taxon>Clostridium</taxon>
    </lineage>
</organism>
<evidence type="ECO:0000256" key="8">
    <source>
        <dbReference type="ARBA" id="ARBA00022777"/>
    </source>
</evidence>
<evidence type="ECO:0000256" key="4">
    <source>
        <dbReference type="ARBA" id="ARBA00022475"/>
    </source>
</evidence>
<dbReference type="Pfam" id="PF00512">
    <property type="entry name" value="HisKA"/>
    <property type="match status" value="1"/>
</dbReference>
<dbReference type="CDD" id="cd00082">
    <property type="entry name" value="HisKA"/>
    <property type="match status" value="1"/>
</dbReference>
<keyword evidence="10" id="KW-0902">Two-component regulatory system</keyword>
<dbReference type="Pfam" id="PF00672">
    <property type="entry name" value="HAMP"/>
    <property type="match status" value="1"/>
</dbReference>
<evidence type="ECO:0000313" key="16">
    <source>
        <dbReference type="Proteomes" id="UP001498469"/>
    </source>
</evidence>
<dbReference type="EMBL" id="JAZHFS010000005">
    <property type="protein sequence ID" value="MEF2112138.1"/>
    <property type="molecule type" value="Genomic_DNA"/>
</dbReference>
<proteinExistence type="predicted"/>
<keyword evidence="11 12" id="KW-0472">Membrane</keyword>
<dbReference type="Proteomes" id="UP001498469">
    <property type="component" value="Unassembled WGS sequence"/>
</dbReference>
<feature type="transmembrane region" description="Helical" evidence="12">
    <location>
        <begin position="174"/>
        <end position="196"/>
    </location>
</feature>
<dbReference type="SMART" id="SM00304">
    <property type="entry name" value="HAMP"/>
    <property type="match status" value="1"/>
</dbReference>
<evidence type="ECO:0000256" key="6">
    <source>
        <dbReference type="ARBA" id="ARBA00022679"/>
    </source>
</evidence>
<feature type="domain" description="HAMP" evidence="14">
    <location>
        <begin position="198"/>
        <end position="250"/>
    </location>
</feature>
<dbReference type="PANTHER" id="PTHR45528:SF1">
    <property type="entry name" value="SENSOR HISTIDINE KINASE CPXA"/>
    <property type="match status" value="1"/>
</dbReference>
<name>A0ABU7UL52_9CLOT</name>
<dbReference type="InterPro" id="IPR050398">
    <property type="entry name" value="HssS/ArlS-like"/>
</dbReference>
<dbReference type="InterPro" id="IPR003594">
    <property type="entry name" value="HATPase_dom"/>
</dbReference>
<evidence type="ECO:0000259" key="14">
    <source>
        <dbReference type="PROSITE" id="PS50885"/>
    </source>
</evidence>
<dbReference type="EC" id="2.7.13.3" evidence="3"/>
<comment type="subcellular location">
    <subcellularLocation>
        <location evidence="2">Cell membrane</location>
        <topology evidence="2">Multi-pass membrane protein</topology>
    </subcellularLocation>
</comment>
<dbReference type="SMART" id="SM00387">
    <property type="entry name" value="HATPase_c"/>
    <property type="match status" value="1"/>
</dbReference>
<keyword evidence="9 15" id="KW-0067">ATP-binding</keyword>
<evidence type="ECO:0000256" key="1">
    <source>
        <dbReference type="ARBA" id="ARBA00000085"/>
    </source>
</evidence>
<evidence type="ECO:0000256" key="10">
    <source>
        <dbReference type="ARBA" id="ARBA00023012"/>
    </source>
</evidence>
<keyword evidence="8" id="KW-0418">Kinase</keyword>
<comment type="catalytic activity">
    <reaction evidence="1">
        <text>ATP + protein L-histidine = ADP + protein N-phospho-L-histidine.</text>
        <dbReference type="EC" id="2.7.13.3"/>
    </reaction>
</comment>
<dbReference type="GO" id="GO:0005524">
    <property type="term" value="F:ATP binding"/>
    <property type="evidence" value="ECO:0007669"/>
    <property type="project" value="UniProtKB-KW"/>
</dbReference>
<protein>
    <recommendedName>
        <fullName evidence="3">histidine kinase</fullName>
        <ecNumber evidence="3">2.7.13.3</ecNumber>
    </recommendedName>
</protein>
<evidence type="ECO:0000313" key="15">
    <source>
        <dbReference type="EMBL" id="MEF2112138.1"/>
    </source>
</evidence>
<dbReference type="CDD" id="cd06225">
    <property type="entry name" value="HAMP"/>
    <property type="match status" value="1"/>
</dbReference>
<dbReference type="PROSITE" id="PS50885">
    <property type="entry name" value="HAMP"/>
    <property type="match status" value="1"/>
</dbReference>